<keyword evidence="1" id="KW-1133">Transmembrane helix</keyword>
<dbReference type="InterPro" id="IPR012337">
    <property type="entry name" value="RNaseH-like_sf"/>
</dbReference>
<dbReference type="Proteomes" id="UP000283530">
    <property type="component" value="Unassembled WGS sequence"/>
</dbReference>
<feature type="transmembrane region" description="Helical" evidence="1">
    <location>
        <begin position="856"/>
        <end position="882"/>
    </location>
</feature>
<dbReference type="SMART" id="SM00597">
    <property type="entry name" value="ZnF_TTF"/>
    <property type="match status" value="1"/>
</dbReference>
<protein>
    <submittedName>
        <fullName evidence="3">Zinc finger MYM-type protein 1-like protein</fullName>
    </submittedName>
</protein>
<dbReference type="InterPro" id="IPR025398">
    <property type="entry name" value="DUF4371"/>
</dbReference>
<evidence type="ECO:0000259" key="2">
    <source>
        <dbReference type="SMART" id="SM00597"/>
    </source>
</evidence>
<gene>
    <name evidence="3" type="ORF">CKAN_00552400</name>
</gene>
<organism evidence="3 4">
    <name type="scientific">Cinnamomum micranthum f. kanehirae</name>
    <dbReference type="NCBI Taxonomy" id="337451"/>
    <lineage>
        <taxon>Eukaryota</taxon>
        <taxon>Viridiplantae</taxon>
        <taxon>Streptophyta</taxon>
        <taxon>Embryophyta</taxon>
        <taxon>Tracheophyta</taxon>
        <taxon>Spermatophyta</taxon>
        <taxon>Magnoliopsida</taxon>
        <taxon>Magnoliidae</taxon>
        <taxon>Laurales</taxon>
        <taxon>Lauraceae</taxon>
        <taxon>Cinnamomum</taxon>
    </lineage>
</organism>
<evidence type="ECO:0000313" key="4">
    <source>
        <dbReference type="Proteomes" id="UP000283530"/>
    </source>
</evidence>
<dbReference type="AlphaFoldDB" id="A0A443NEU9"/>
<evidence type="ECO:0000256" key="1">
    <source>
        <dbReference type="SAM" id="Phobius"/>
    </source>
</evidence>
<dbReference type="PANTHER" id="PTHR11697:SF230">
    <property type="entry name" value="ZINC FINGER, MYM DOMAIN CONTAINING 1"/>
    <property type="match status" value="1"/>
</dbReference>
<dbReference type="SUPFAM" id="SSF53098">
    <property type="entry name" value="Ribonuclease H-like"/>
    <property type="match status" value="1"/>
</dbReference>
<accession>A0A443NEU9</accession>
<reference evidence="3 4" key="1">
    <citation type="journal article" date="2019" name="Nat. Plants">
        <title>Stout camphor tree genome fills gaps in understanding of flowering plant genome evolution.</title>
        <authorList>
            <person name="Chaw S.M."/>
            <person name="Liu Y.C."/>
            <person name="Wu Y.W."/>
            <person name="Wang H.Y."/>
            <person name="Lin C.I."/>
            <person name="Wu C.S."/>
            <person name="Ke H.M."/>
            <person name="Chang L.Y."/>
            <person name="Hsu C.Y."/>
            <person name="Yang H.T."/>
            <person name="Sudianto E."/>
            <person name="Hsu M.H."/>
            <person name="Wu K.P."/>
            <person name="Wang L.N."/>
            <person name="Leebens-Mack J.H."/>
            <person name="Tsai I.J."/>
        </authorList>
    </citation>
    <scope>NUCLEOTIDE SEQUENCE [LARGE SCALE GENOMIC DNA]</scope>
    <source>
        <strain evidence="4">cv. Chaw 1501</strain>
        <tissue evidence="3">Young leaves</tissue>
    </source>
</reference>
<evidence type="ECO:0000313" key="3">
    <source>
        <dbReference type="EMBL" id="RWR77051.1"/>
    </source>
</evidence>
<keyword evidence="1" id="KW-0472">Membrane</keyword>
<dbReference type="Pfam" id="PF14291">
    <property type="entry name" value="DUF4371"/>
    <property type="match status" value="1"/>
</dbReference>
<proteinExistence type="predicted"/>
<dbReference type="Pfam" id="PF05699">
    <property type="entry name" value="Dimer_Tnp_hAT"/>
    <property type="match status" value="1"/>
</dbReference>
<keyword evidence="1" id="KW-0812">Transmembrane</keyword>
<dbReference type="InterPro" id="IPR006580">
    <property type="entry name" value="Znf_TTF"/>
</dbReference>
<dbReference type="InterPro" id="IPR055298">
    <property type="entry name" value="AtLOH3-like"/>
</dbReference>
<name>A0A443NEU9_9MAGN</name>
<dbReference type="OrthoDB" id="6617140at2759"/>
<dbReference type="EMBL" id="QPKB01000002">
    <property type="protein sequence ID" value="RWR77051.1"/>
    <property type="molecule type" value="Genomic_DNA"/>
</dbReference>
<feature type="domain" description="TTF-type" evidence="2">
    <location>
        <begin position="239"/>
        <end position="329"/>
    </location>
</feature>
<comment type="caution">
    <text evidence="3">The sequence shown here is derived from an EMBL/GenBank/DDBJ whole genome shotgun (WGS) entry which is preliminary data.</text>
</comment>
<dbReference type="GO" id="GO:0046983">
    <property type="term" value="F:protein dimerization activity"/>
    <property type="evidence" value="ECO:0007669"/>
    <property type="project" value="InterPro"/>
</dbReference>
<dbReference type="STRING" id="337451.A0A443NEU9"/>
<keyword evidence="4" id="KW-1185">Reference proteome</keyword>
<sequence>MTVIDQRFKFRAILVLTLIQLSNGLDGGLVVPQSRKKRKIRTVQVFPLLIIGYRSVRYNTDRTALRLLASGGIGTTPSLTPTGDRVTYSHGISRPSALDWGFFIQELKKVGCFPLLFSFSNRLGNLRDLSFADSYLVEVLVGYALHQFEPDMENNFKRKSVDDLAASTLESGKNDQAPSTLKKSRVAIDFENLPADPGLRCPISSYHPMNRDEIRRMYLQKGPCQPHNHIFPYTQFGQQKRRFNATWFKDYGSWMEYNIEKDTVFCLCCYLFGGQARSDAFVTEGYKNWKKKERFADHVGGPNSAYNQAYEKCQNLLNQKQHIETVIKKQSDQARREYRIRLKATLSSILFLLRQGLPFRGHDESEDSNNMGNFLECLKFLADNNKTIKGVVLENAPENLKLTSPKIQKGIVNAAAIETTQAIIYELGDAPFALLVDESCDISMKEQMAVVLRYVDMHGCVIKRFLAIEHVTNTIAQSLKVPIGVIFSKHGLSITTLRGQGYDGASNIQGKLNGLKMLIQNENPAAFYVHCFIHQLQLTLVTVAKIHEPICIFFELVSNLLNCIGSSCKRHDMLQNIQAAKVVDALDSGELESGQGLNQETRLKRPGDTLWGSHYGSLVNLIHMFSSVVDVLGIILKDHSSEQRGCAGYLLTQLESFDFVFKMHMMKNILAITSESSKALQRKNQDIVNAMELVRIAKQQFQMMRDDGWDSLLSQVHSFCNKHEISILNMDDLFLERQRSRRKGELTNLHYYRFDIFYTVIDLQLRELNSRFDEVNTELFLCVACLNPNNSFSAFKKEKLIRLSQFYPNNFSDSDRMILDNQLDTYIIDMRTNRKFLEVKGMSGLAQKMIETKKDIVYPLVYLLLKLALTLPIVTATVERVFSAMKIVKNRLRNRMEDEWMNDCLLVYIEKDIFNSIDDETIMQRFQNMKNRRGQL</sequence>
<dbReference type="PANTHER" id="PTHR11697">
    <property type="entry name" value="GENERAL TRANSCRIPTION FACTOR 2-RELATED ZINC FINGER PROTEIN"/>
    <property type="match status" value="1"/>
</dbReference>
<dbReference type="InterPro" id="IPR008906">
    <property type="entry name" value="HATC_C_dom"/>
</dbReference>